<proteinExistence type="predicted"/>
<dbReference type="EMBL" id="JBDFQZ010000004">
    <property type="protein sequence ID" value="KAK9734648.1"/>
    <property type="molecule type" value="Genomic_DNA"/>
</dbReference>
<comment type="caution">
    <text evidence="2">The sequence shown here is derived from an EMBL/GenBank/DDBJ whole genome shotgun (WGS) entry which is preliminary data.</text>
</comment>
<keyword evidence="3" id="KW-1185">Reference proteome</keyword>
<dbReference type="PROSITE" id="PS50181">
    <property type="entry name" value="FBOX"/>
    <property type="match status" value="1"/>
</dbReference>
<dbReference type="Pfam" id="PF24758">
    <property type="entry name" value="LRR_At5g56370"/>
    <property type="match status" value="1"/>
</dbReference>
<protein>
    <recommendedName>
        <fullName evidence="1">F-box domain-containing protein</fullName>
    </recommendedName>
</protein>
<reference evidence="2" key="1">
    <citation type="submission" date="2024-03" db="EMBL/GenBank/DDBJ databases">
        <title>WGS assembly of Saponaria officinalis var. Norfolk2.</title>
        <authorList>
            <person name="Jenkins J."/>
            <person name="Shu S."/>
            <person name="Grimwood J."/>
            <person name="Barry K."/>
            <person name="Goodstein D."/>
            <person name="Schmutz J."/>
            <person name="Leebens-Mack J."/>
            <person name="Osbourn A."/>
        </authorList>
    </citation>
    <scope>NUCLEOTIDE SEQUENCE [LARGE SCALE GENOMIC DNA]</scope>
    <source>
        <strain evidence="2">JIC</strain>
    </source>
</reference>
<dbReference type="Gene3D" id="3.80.10.10">
    <property type="entry name" value="Ribonuclease Inhibitor"/>
    <property type="match status" value="1"/>
</dbReference>
<dbReference type="InterPro" id="IPR032675">
    <property type="entry name" value="LRR_dom_sf"/>
</dbReference>
<accession>A0AAW1LNA3</accession>
<dbReference type="InterPro" id="IPR050232">
    <property type="entry name" value="FBL13/AtMIF1-like"/>
</dbReference>
<sequence length="518" mass="59305">MDWKLKRCCTSSRLSPSCNVDRLSSLPDELLCRILSMLSTKDVIATVVLSNRMRKAFSWITSIDLDDSPISHCIKYSHLVERFPLFESFVDNVSMKVSQAKQPLTRFRLGVGGDKNTHFRVLNKRHECQHACFPVVRPARLNVWLSYPLVHCSLKELDISFHVGNPSEFKLPSELFACQSLEILKLDCYLEIGDGAEIPLVCLPNLKLLHLHSFVFTEDDFVTRLVSSCSSLEDLSITYCSWVKSDRVTISSHSLRRLALSINKCEEEKNSDLVLIDAPNLQYLLYDDDLPHRYSVTHMNALVKATIYVIGMLRYDDFETSFRCQLSLVRALSDVQHLSLLGYSAQNYYFAGKLKNQLPVFRNLRTLELGPFCNGKWERWDIVLMLILHCSPSLETLVFPEGLFESYGTYVCGNDPDMKEAALEAEGWRTTQTMPSCFLLHLKRIVFNCCFGFDRELNMIKFLVSKALVLEELVVCLSKESDHHRYDPQNDAPNLDQFETSLQNLPRASHSSSITVER</sequence>
<dbReference type="InterPro" id="IPR036047">
    <property type="entry name" value="F-box-like_dom_sf"/>
</dbReference>
<evidence type="ECO:0000259" key="1">
    <source>
        <dbReference type="PROSITE" id="PS50181"/>
    </source>
</evidence>
<dbReference type="InterPro" id="IPR001810">
    <property type="entry name" value="F-box_dom"/>
</dbReference>
<gene>
    <name evidence="2" type="ORF">RND81_04G154600</name>
</gene>
<dbReference type="SUPFAM" id="SSF52047">
    <property type="entry name" value="RNI-like"/>
    <property type="match status" value="1"/>
</dbReference>
<dbReference type="SUPFAM" id="SSF81383">
    <property type="entry name" value="F-box domain"/>
    <property type="match status" value="1"/>
</dbReference>
<name>A0AAW1LNA3_SAPOF</name>
<dbReference type="Pfam" id="PF00646">
    <property type="entry name" value="F-box"/>
    <property type="match status" value="1"/>
</dbReference>
<dbReference type="PANTHER" id="PTHR31900:SF27">
    <property type="entry name" value="FBD DOMAIN-CONTAINING PROTEIN"/>
    <property type="match status" value="1"/>
</dbReference>
<dbReference type="Proteomes" id="UP001443914">
    <property type="component" value="Unassembled WGS sequence"/>
</dbReference>
<dbReference type="InterPro" id="IPR055411">
    <property type="entry name" value="LRR_FXL15/At3g58940/PEG3-like"/>
</dbReference>
<feature type="domain" description="F-box" evidence="1">
    <location>
        <begin position="20"/>
        <end position="54"/>
    </location>
</feature>
<organism evidence="2 3">
    <name type="scientific">Saponaria officinalis</name>
    <name type="common">Common soapwort</name>
    <name type="synonym">Lychnis saponaria</name>
    <dbReference type="NCBI Taxonomy" id="3572"/>
    <lineage>
        <taxon>Eukaryota</taxon>
        <taxon>Viridiplantae</taxon>
        <taxon>Streptophyta</taxon>
        <taxon>Embryophyta</taxon>
        <taxon>Tracheophyta</taxon>
        <taxon>Spermatophyta</taxon>
        <taxon>Magnoliopsida</taxon>
        <taxon>eudicotyledons</taxon>
        <taxon>Gunneridae</taxon>
        <taxon>Pentapetalae</taxon>
        <taxon>Caryophyllales</taxon>
        <taxon>Caryophyllaceae</taxon>
        <taxon>Caryophylleae</taxon>
        <taxon>Saponaria</taxon>
    </lineage>
</organism>
<evidence type="ECO:0000313" key="2">
    <source>
        <dbReference type="EMBL" id="KAK9734648.1"/>
    </source>
</evidence>
<evidence type="ECO:0000313" key="3">
    <source>
        <dbReference type="Proteomes" id="UP001443914"/>
    </source>
</evidence>
<dbReference type="AlphaFoldDB" id="A0AAW1LNA3"/>
<dbReference type="PANTHER" id="PTHR31900">
    <property type="entry name" value="F-BOX/RNI SUPERFAMILY PROTEIN-RELATED"/>
    <property type="match status" value="1"/>
</dbReference>
<dbReference type="Gene3D" id="1.20.1280.50">
    <property type="match status" value="1"/>
</dbReference>